<dbReference type="PaxDb" id="3635-A0A1U8IUH8"/>
<comment type="subcellular location">
    <subcellularLocation>
        <location evidence="1">Mitochondrion inner membrane</location>
    </subcellularLocation>
</comment>
<evidence type="ECO:0000256" key="3">
    <source>
        <dbReference type="ARBA" id="ARBA00022448"/>
    </source>
</evidence>
<evidence type="ECO:0000313" key="13">
    <source>
        <dbReference type="RefSeq" id="XP_016679574.1"/>
    </source>
</evidence>
<dbReference type="KEGG" id="ghi:107898583"/>
<comment type="similarity">
    <text evidence="2">Belongs to the ATPase e subunit family.</text>
</comment>
<evidence type="ECO:0000256" key="6">
    <source>
        <dbReference type="ARBA" id="ARBA00022792"/>
    </source>
</evidence>
<keyword evidence="7" id="KW-0406">Ion transport</keyword>
<name>A0A1U8IUH8_GOSHI</name>
<gene>
    <name evidence="13" type="primary">LOC107898583</name>
</gene>
<keyword evidence="10" id="KW-0066">ATP synthesis</keyword>
<dbReference type="GeneID" id="107898583"/>
<keyword evidence="12" id="KW-1185">Reference proteome</keyword>
<keyword evidence="11" id="KW-0812">Transmembrane</keyword>
<proteinExistence type="inferred from homology"/>
<dbReference type="GO" id="GO:0005743">
    <property type="term" value="C:mitochondrial inner membrane"/>
    <property type="evidence" value="ECO:0007669"/>
    <property type="project" value="UniProtKB-SubCell"/>
</dbReference>
<dbReference type="Proteomes" id="UP000818029">
    <property type="component" value="Chromosome D04"/>
</dbReference>
<keyword evidence="4" id="KW-0138">CF(0)</keyword>
<evidence type="ECO:0000256" key="9">
    <source>
        <dbReference type="ARBA" id="ARBA00023136"/>
    </source>
</evidence>
<evidence type="ECO:0000256" key="10">
    <source>
        <dbReference type="ARBA" id="ARBA00023310"/>
    </source>
</evidence>
<evidence type="ECO:0000256" key="4">
    <source>
        <dbReference type="ARBA" id="ARBA00022547"/>
    </source>
</evidence>
<evidence type="ECO:0000256" key="7">
    <source>
        <dbReference type="ARBA" id="ARBA00023065"/>
    </source>
</evidence>
<dbReference type="RefSeq" id="XP_016679574.1">
    <property type="nucleotide sequence ID" value="XM_016824085.2"/>
</dbReference>
<evidence type="ECO:0000256" key="1">
    <source>
        <dbReference type="ARBA" id="ARBA00004273"/>
    </source>
</evidence>
<keyword evidence="9 11" id="KW-0472">Membrane</keyword>
<keyword evidence="5" id="KW-0375">Hydrogen ion transport</keyword>
<dbReference type="STRING" id="3635.A0A1U8IUH8"/>
<feature type="transmembrane region" description="Helical" evidence="11">
    <location>
        <begin position="12"/>
        <end position="32"/>
    </location>
</feature>
<dbReference type="GO" id="GO:0015078">
    <property type="term" value="F:proton transmembrane transporter activity"/>
    <property type="evidence" value="ECO:0007669"/>
    <property type="project" value="InterPro"/>
</dbReference>
<dbReference type="OrthoDB" id="850010at2759"/>
<accession>A0A1U8IUH8</accession>
<evidence type="ECO:0000313" key="12">
    <source>
        <dbReference type="Proteomes" id="UP000818029"/>
    </source>
</evidence>
<evidence type="ECO:0000256" key="8">
    <source>
        <dbReference type="ARBA" id="ARBA00023128"/>
    </source>
</evidence>
<evidence type="ECO:0000256" key="2">
    <source>
        <dbReference type="ARBA" id="ARBA00007333"/>
    </source>
</evidence>
<organism evidence="12 13">
    <name type="scientific">Gossypium hirsutum</name>
    <name type="common">Upland cotton</name>
    <name type="synonym">Gossypium mexicanum</name>
    <dbReference type="NCBI Taxonomy" id="3635"/>
    <lineage>
        <taxon>Eukaryota</taxon>
        <taxon>Viridiplantae</taxon>
        <taxon>Streptophyta</taxon>
        <taxon>Embryophyta</taxon>
        <taxon>Tracheophyta</taxon>
        <taxon>Spermatophyta</taxon>
        <taxon>Magnoliopsida</taxon>
        <taxon>eudicotyledons</taxon>
        <taxon>Gunneridae</taxon>
        <taxon>Pentapetalae</taxon>
        <taxon>rosids</taxon>
        <taxon>malvids</taxon>
        <taxon>Malvales</taxon>
        <taxon>Malvaceae</taxon>
        <taxon>Malvoideae</taxon>
        <taxon>Gossypium</taxon>
    </lineage>
</organism>
<dbReference type="GO" id="GO:0015986">
    <property type="term" value="P:proton motive force-driven ATP synthesis"/>
    <property type="evidence" value="ECO:0007669"/>
    <property type="project" value="InterPro"/>
</dbReference>
<dbReference type="PANTHER" id="PTHR36028">
    <property type="entry name" value="OSJNBB0050O03.8 PROTEIN"/>
    <property type="match status" value="1"/>
</dbReference>
<keyword evidence="6" id="KW-0999">Mitochondrion inner membrane</keyword>
<keyword evidence="11" id="KW-1133">Transmembrane helix</keyword>
<reference evidence="13" key="2">
    <citation type="submission" date="2025-08" db="UniProtKB">
        <authorList>
            <consortium name="RefSeq"/>
        </authorList>
    </citation>
    <scope>IDENTIFICATION</scope>
</reference>
<dbReference type="AlphaFoldDB" id="A0A1U8IUH8"/>
<keyword evidence="8" id="KW-0496">Mitochondrion</keyword>
<dbReference type="InterPro" id="IPR008386">
    <property type="entry name" value="ATP_synth_F0_esu_mt"/>
</dbReference>
<reference evidence="12" key="1">
    <citation type="journal article" date="2020" name="Nat. Genet.">
        <title>Genomic diversifications of five Gossypium allopolyploid species and their impact on cotton improvement.</title>
        <authorList>
            <person name="Chen Z.J."/>
            <person name="Sreedasyam A."/>
            <person name="Ando A."/>
            <person name="Song Q."/>
            <person name="De Santiago L.M."/>
            <person name="Hulse-Kemp A.M."/>
            <person name="Ding M."/>
            <person name="Ye W."/>
            <person name="Kirkbride R.C."/>
            <person name="Jenkins J."/>
            <person name="Plott C."/>
            <person name="Lovell J."/>
            <person name="Lin Y.M."/>
            <person name="Vaughn R."/>
            <person name="Liu B."/>
            <person name="Simpson S."/>
            <person name="Scheffler B.E."/>
            <person name="Wen L."/>
            <person name="Saski C.A."/>
            <person name="Grover C.E."/>
            <person name="Hu G."/>
            <person name="Conover J.L."/>
            <person name="Carlson J.W."/>
            <person name="Shu S."/>
            <person name="Boston L.B."/>
            <person name="Williams M."/>
            <person name="Peterson D.G."/>
            <person name="McGee K."/>
            <person name="Jones D.C."/>
            <person name="Wendel J.F."/>
            <person name="Stelly D.M."/>
            <person name="Grimwood J."/>
            <person name="Schmutz J."/>
        </authorList>
    </citation>
    <scope>NUCLEOTIDE SEQUENCE [LARGE SCALE GENOMIC DNA]</scope>
    <source>
        <strain evidence="12">cv. TM-1</strain>
    </source>
</reference>
<dbReference type="Pfam" id="PF05680">
    <property type="entry name" value="ATP-synt_E"/>
    <property type="match status" value="1"/>
</dbReference>
<dbReference type="PANTHER" id="PTHR36028:SF9">
    <property type="entry name" value="ATP SYNTHASE E CHAIN"/>
    <property type="match status" value="1"/>
</dbReference>
<keyword evidence="3" id="KW-0813">Transport</keyword>
<dbReference type="OMA" id="MRLIWDH"/>
<sequence length="53" mass="5698">MAPPPGPYSGTSTLALVARASAFSFGLVYGSFKLKYLKMKAKSQRKAEAKAHH</sequence>
<dbReference type="GO" id="GO:0045259">
    <property type="term" value="C:proton-transporting ATP synthase complex"/>
    <property type="evidence" value="ECO:0007669"/>
    <property type="project" value="UniProtKB-KW"/>
</dbReference>
<evidence type="ECO:0000256" key="11">
    <source>
        <dbReference type="SAM" id="Phobius"/>
    </source>
</evidence>
<evidence type="ECO:0000256" key="5">
    <source>
        <dbReference type="ARBA" id="ARBA00022781"/>
    </source>
</evidence>
<protein>
    <submittedName>
        <fullName evidence="13">Uncharacterized protein</fullName>
    </submittedName>
</protein>